<evidence type="ECO:0000313" key="10">
    <source>
        <dbReference type="EMBL" id="RGU54368.1"/>
    </source>
</evidence>
<accession>A0A1Y3Y8G3</accession>
<dbReference type="SUPFAM" id="SSF88946">
    <property type="entry name" value="Sigma2 domain of RNA polymerase sigma factors"/>
    <property type="match status" value="1"/>
</dbReference>
<reference evidence="8" key="2">
    <citation type="submission" date="2022-01" db="EMBL/GenBank/DDBJ databases">
        <title>Collection of gut derived symbiotic bacterial strains cultured from healthy donors.</title>
        <authorList>
            <person name="Lin H."/>
            <person name="Kohout C."/>
            <person name="Waligurski E."/>
            <person name="Pamer E.G."/>
        </authorList>
    </citation>
    <scope>NUCLEOTIDE SEQUENCE</scope>
    <source>
        <strain evidence="8">DFI.1.149</strain>
    </source>
</reference>
<keyword evidence="5" id="KW-0804">Transcription</keyword>
<evidence type="ECO:0000313" key="12">
    <source>
        <dbReference type="Proteomes" id="UP000284243"/>
    </source>
</evidence>
<dbReference type="EMBL" id="QRYC01000032">
    <property type="protein sequence ID" value="RGU54368.1"/>
    <property type="molecule type" value="Genomic_DNA"/>
</dbReference>
<evidence type="ECO:0000313" key="13">
    <source>
        <dbReference type="Proteomes" id="UP000284434"/>
    </source>
</evidence>
<dbReference type="NCBIfam" id="TIGR02937">
    <property type="entry name" value="sigma70-ECF"/>
    <property type="match status" value="1"/>
</dbReference>
<dbReference type="Pfam" id="PF04542">
    <property type="entry name" value="Sigma70_r2"/>
    <property type="match status" value="1"/>
</dbReference>
<dbReference type="GeneID" id="61276280"/>
<dbReference type="Gene3D" id="1.10.10.10">
    <property type="entry name" value="Winged helix-like DNA-binding domain superfamily/Winged helix DNA-binding domain"/>
    <property type="match status" value="1"/>
</dbReference>
<dbReference type="OMA" id="RTRCANH"/>
<dbReference type="Gene3D" id="1.10.1740.10">
    <property type="match status" value="1"/>
</dbReference>
<evidence type="ECO:0000259" key="6">
    <source>
        <dbReference type="Pfam" id="PF04542"/>
    </source>
</evidence>
<dbReference type="InterPro" id="IPR036388">
    <property type="entry name" value="WH-like_DNA-bd_sf"/>
</dbReference>
<dbReference type="RefSeq" id="WP_013613216.1">
    <property type="nucleotide sequence ID" value="NZ_CABJFF010000017.1"/>
</dbReference>
<evidence type="ECO:0000256" key="3">
    <source>
        <dbReference type="ARBA" id="ARBA00023082"/>
    </source>
</evidence>
<dbReference type="EMBL" id="JAKNDN010000013">
    <property type="protein sequence ID" value="MCG4959807.1"/>
    <property type="molecule type" value="Genomic_DNA"/>
</dbReference>
<evidence type="ECO:0000313" key="9">
    <source>
        <dbReference type="EMBL" id="MDB9222717.1"/>
    </source>
</evidence>
<evidence type="ECO:0000313" key="11">
    <source>
        <dbReference type="EMBL" id="RGY08371.1"/>
    </source>
</evidence>
<evidence type="ECO:0000256" key="1">
    <source>
        <dbReference type="ARBA" id="ARBA00010641"/>
    </source>
</evidence>
<keyword evidence="4" id="KW-0238">DNA-binding</keyword>
<comment type="similarity">
    <text evidence="1">Belongs to the sigma-70 factor family. ECF subfamily.</text>
</comment>
<keyword evidence="3" id="KW-0731">Sigma factor</keyword>
<dbReference type="InterPro" id="IPR014284">
    <property type="entry name" value="RNA_pol_sigma-70_dom"/>
</dbReference>
<dbReference type="GO" id="GO:0003677">
    <property type="term" value="F:DNA binding"/>
    <property type="evidence" value="ECO:0007669"/>
    <property type="project" value="UniProtKB-KW"/>
</dbReference>
<dbReference type="InterPro" id="IPR039425">
    <property type="entry name" value="RNA_pol_sigma-70-like"/>
</dbReference>
<evidence type="ECO:0000313" key="8">
    <source>
        <dbReference type="EMBL" id="MCG4959807.1"/>
    </source>
</evidence>
<dbReference type="Proteomes" id="UP001199750">
    <property type="component" value="Unassembled WGS sequence"/>
</dbReference>
<gene>
    <name evidence="10" type="ORF">DWW57_16425</name>
    <name evidence="11" type="ORF">DXA53_04850</name>
    <name evidence="8" type="ORF">L0P03_08090</name>
    <name evidence="9" type="ORF">PN645_06805</name>
</gene>
<dbReference type="PANTHER" id="PTHR43133:SF46">
    <property type="entry name" value="RNA POLYMERASE SIGMA-70 FACTOR ECF SUBFAMILY"/>
    <property type="match status" value="1"/>
</dbReference>
<dbReference type="GO" id="GO:0006352">
    <property type="term" value="P:DNA-templated transcription initiation"/>
    <property type="evidence" value="ECO:0007669"/>
    <property type="project" value="InterPro"/>
</dbReference>
<comment type="caution">
    <text evidence="11">The sequence shown here is derived from an EMBL/GenBank/DDBJ whole genome shotgun (WGS) entry which is preliminary data.</text>
</comment>
<dbReference type="InterPro" id="IPR007627">
    <property type="entry name" value="RNA_pol_sigma70_r2"/>
</dbReference>
<dbReference type="Pfam" id="PF04545">
    <property type="entry name" value="Sigma70_r4"/>
    <property type="match status" value="1"/>
</dbReference>
<evidence type="ECO:0000256" key="4">
    <source>
        <dbReference type="ARBA" id="ARBA00023125"/>
    </source>
</evidence>
<dbReference type="PANTHER" id="PTHR43133">
    <property type="entry name" value="RNA POLYMERASE ECF-TYPE SIGMA FACTO"/>
    <property type="match status" value="1"/>
</dbReference>
<reference evidence="12 13" key="1">
    <citation type="submission" date="2018-08" db="EMBL/GenBank/DDBJ databases">
        <title>A genome reference for cultivated species of the human gut microbiota.</title>
        <authorList>
            <person name="Zou Y."/>
            <person name="Xue W."/>
            <person name="Luo G."/>
        </authorList>
    </citation>
    <scope>NUCLEOTIDE SEQUENCE [LARGE SCALE GENOMIC DNA]</scope>
    <source>
        <strain evidence="10 12">AF16-14</strain>
        <strain evidence="11 13">OF03-11</strain>
    </source>
</reference>
<dbReference type="Proteomes" id="UP000284434">
    <property type="component" value="Unassembled WGS sequence"/>
</dbReference>
<dbReference type="EMBL" id="JAQMRD010000006">
    <property type="protein sequence ID" value="MDB9222717.1"/>
    <property type="molecule type" value="Genomic_DNA"/>
</dbReference>
<evidence type="ECO:0000259" key="7">
    <source>
        <dbReference type="Pfam" id="PF04545"/>
    </source>
</evidence>
<dbReference type="InterPro" id="IPR007630">
    <property type="entry name" value="RNA_pol_sigma70_r4"/>
</dbReference>
<dbReference type="EMBL" id="QSCO01000005">
    <property type="protein sequence ID" value="RGY08371.1"/>
    <property type="molecule type" value="Genomic_DNA"/>
</dbReference>
<protein>
    <submittedName>
        <fullName evidence="11">Sigma-70 family RNA polymerase sigma factor</fullName>
    </submittedName>
</protein>
<dbReference type="GO" id="GO:0016987">
    <property type="term" value="F:sigma factor activity"/>
    <property type="evidence" value="ECO:0007669"/>
    <property type="project" value="UniProtKB-KW"/>
</dbReference>
<organism evidence="11 13">
    <name type="scientific">Odoribacter splanchnicus</name>
    <dbReference type="NCBI Taxonomy" id="28118"/>
    <lineage>
        <taxon>Bacteria</taxon>
        <taxon>Pseudomonadati</taxon>
        <taxon>Bacteroidota</taxon>
        <taxon>Bacteroidia</taxon>
        <taxon>Bacteroidales</taxon>
        <taxon>Odoribacteraceae</taxon>
        <taxon>Odoribacter</taxon>
    </lineage>
</organism>
<dbReference type="Proteomes" id="UP001212263">
    <property type="component" value="Unassembled WGS sequence"/>
</dbReference>
<keyword evidence="2" id="KW-0805">Transcription regulation</keyword>
<sequence>MQIPDSTICSLLNQGEEKGMEYLFTRYYKPLVLWAASFLNNIPQSEDLVQDFFIRLWEKRTQTSLQATTFKSFLYTSVRNLAFDRMEKKDPLRHATDLKSSDKAWEEYDTLEEEVLARVKNEIDKLPERSRQIMQCIYLQGLHYKETAAKLGISIATVNTLLVNALKKIRQAYPDITQNIILFLLLSDKKR</sequence>
<evidence type="ECO:0000256" key="5">
    <source>
        <dbReference type="ARBA" id="ARBA00023163"/>
    </source>
</evidence>
<evidence type="ECO:0000256" key="2">
    <source>
        <dbReference type="ARBA" id="ARBA00023015"/>
    </source>
</evidence>
<dbReference type="Proteomes" id="UP000284243">
    <property type="component" value="Unassembled WGS sequence"/>
</dbReference>
<reference evidence="9" key="3">
    <citation type="submission" date="2023-01" db="EMBL/GenBank/DDBJ databases">
        <title>Human gut microbiome strain richness.</title>
        <authorList>
            <person name="Chen-Liaw A."/>
        </authorList>
    </citation>
    <scope>NUCLEOTIDE SEQUENCE</scope>
    <source>
        <strain evidence="9">RTP21484st1_B7_RTP21484_190118</strain>
    </source>
</reference>
<dbReference type="InterPro" id="IPR013325">
    <property type="entry name" value="RNA_pol_sigma_r2"/>
</dbReference>
<feature type="domain" description="RNA polymerase sigma-70 region 2" evidence="6">
    <location>
        <begin position="23"/>
        <end position="89"/>
    </location>
</feature>
<proteinExistence type="inferred from homology"/>
<dbReference type="SUPFAM" id="SSF88659">
    <property type="entry name" value="Sigma3 and sigma4 domains of RNA polymerase sigma factors"/>
    <property type="match status" value="1"/>
</dbReference>
<feature type="domain" description="RNA polymerase sigma-70 region 4" evidence="7">
    <location>
        <begin position="123"/>
        <end position="171"/>
    </location>
</feature>
<name>A0A1Y3Y8G3_9BACT</name>
<dbReference type="AlphaFoldDB" id="A0A1Y3Y8G3"/>
<dbReference type="CDD" id="cd06171">
    <property type="entry name" value="Sigma70_r4"/>
    <property type="match status" value="1"/>
</dbReference>
<dbReference type="InterPro" id="IPR013324">
    <property type="entry name" value="RNA_pol_sigma_r3/r4-like"/>
</dbReference>